<feature type="domain" description="Exonuclease" evidence="5">
    <location>
        <begin position="16"/>
        <end position="195"/>
    </location>
</feature>
<dbReference type="CDD" id="cd06135">
    <property type="entry name" value="Orn"/>
    <property type="match status" value="1"/>
</dbReference>
<dbReference type="GO" id="GO:0003676">
    <property type="term" value="F:nucleic acid binding"/>
    <property type="evidence" value="ECO:0007669"/>
    <property type="project" value="InterPro"/>
</dbReference>
<dbReference type="SUPFAM" id="SSF53098">
    <property type="entry name" value="Ribonuclease H-like"/>
    <property type="match status" value="1"/>
</dbReference>
<organism evidence="6 7">
    <name type="scientific">Calocera cornea HHB12733</name>
    <dbReference type="NCBI Taxonomy" id="1353952"/>
    <lineage>
        <taxon>Eukaryota</taxon>
        <taxon>Fungi</taxon>
        <taxon>Dikarya</taxon>
        <taxon>Basidiomycota</taxon>
        <taxon>Agaricomycotina</taxon>
        <taxon>Dacrymycetes</taxon>
        <taxon>Dacrymycetales</taxon>
        <taxon>Dacrymycetaceae</taxon>
        <taxon>Calocera</taxon>
    </lineage>
</organism>
<dbReference type="OrthoDB" id="270189at2759"/>
<evidence type="ECO:0000256" key="2">
    <source>
        <dbReference type="ARBA" id="ARBA00022722"/>
    </source>
</evidence>
<keyword evidence="3" id="KW-0378">Hydrolase</keyword>
<evidence type="ECO:0000256" key="4">
    <source>
        <dbReference type="ARBA" id="ARBA00022839"/>
    </source>
</evidence>
<dbReference type="SMART" id="SM00479">
    <property type="entry name" value="EXOIII"/>
    <property type="match status" value="1"/>
</dbReference>
<dbReference type="GO" id="GO:0000175">
    <property type="term" value="F:3'-5'-RNA exonuclease activity"/>
    <property type="evidence" value="ECO:0007669"/>
    <property type="project" value="InterPro"/>
</dbReference>
<dbReference type="AlphaFoldDB" id="A0A165DLB4"/>
<dbReference type="InterPro" id="IPR036397">
    <property type="entry name" value="RNaseH_sf"/>
</dbReference>
<dbReference type="PANTHER" id="PTHR11046:SF0">
    <property type="entry name" value="OLIGORIBONUCLEASE, MITOCHONDRIAL"/>
    <property type="match status" value="1"/>
</dbReference>
<dbReference type="InterPro" id="IPR022894">
    <property type="entry name" value="Oligoribonuclease"/>
</dbReference>
<accession>A0A165DLB4</accession>
<protein>
    <submittedName>
        <fullName evidence="6">Putative RNA exonuclease</fullName>
    </submittedName>
</protein>
<dbReference type="InterPro" id="IPR012337">
    <property type="entry name" value="RNaseH-like_sf"/>
</dbReference>
<evidence type="ECO:0000259" key="5">
    <source>
        <dbReference type="SMART" id="SM00479"/>
    </source>
</evidence>
<evidence type="ECO:0000256" key="1">
    <source>
        <dbReference type="ARBA" id="ARBA00009921"/>
    </source>
</evidence>
<dbReference type="InParanoid" id="A0A165DLB4"/>
<dbReference type="EMBL" id="KV424047">
    <property type="protein sequence ID" value="KZT53058.1"/>
    <property type="molecule type" value="Genomic_DNA"/>
</dbReference>
<dbReference type="Proteomes" id="UP000076842">
    <property type="component" value="Unassembled WGS sequence"/>
</dbReference>
<dbReference type="Pfam" id="PF00929">
    <property type="entry name" value="RNase_T"/>
    <property type="match status" value="1"/>
</dbReference>
<keyword evidence="2" id="KW-0540">Nuclease</keyword>
<comment type="similarity">
    <text evidence="1">Belongs to the oligoribonuclease family.</text>
</comment>
<dbReference type="STRING" id="1353952.A0A165DLB4"/>
<reference evidence="6 7" key="1">
    <citation type="journal article" date="2016" name="Mol. Biol. Evol.">
        <title>Comparative Genomics of Early-Diverging Mushroom-Forming Fungi Provides Insights into the Origins of Lignocellulose Decay Capabilities.</title>
        <authorList>
            <person name="Nagy L.G."/>
            <person name="Riley R."/>
            <person name="Tritt A."/>
            <person name="Adam C."/>
            <person name="Daum C."/>
            <person name="Floudas D."/>
            <person name="Sun H."/>
            <person name="Yadav J.S."/>
            <person name="Pangilinan J."/>
            <person name="Larsson K.H."/>
            <person name="Matsuura K."/>
            <person name="Barry K."/>
            <person name="Labutti K."/>
            <person name="Kuo R."/>
            <person name="Ohm R.A."/>
            <person name="Bhattacharya S.S."/>
            <person name="Shirouzu T."/>
            <person name="Yoshinaga Y."/>
            <person name="Martin F.M."/>
            <person name="Grigoriev I.V."/>
            <person name="Hibbett D.S."/>
        </authorList>
    </citation>
    <scope>NUCLEOTIDE SEQUENCE [LARGE SCALE GENOMIC DNA]</scope>
    <source>
        <strain evidence="6 7">HHB12733</strain>
    </source>
</reference>
<evidence type="ECO:0000256" key="3">
    <source>
        <dbReference type="ARBA" id="ARBA00022801"/>
    </source>
</evidence>
<evidence type="ECO:0000313" key="7">
    <source>
        <dbReference type="Proteomes" id="UP000076842"/>
    </source>
</evidence>
<sequence>MSAAFTPRPLQQQDGPMVWIDLEMTGLDVHTDRIIEVAVLITNGNLDEVDSQGFQAAVKTAKVILDNMHPWCINQHGKSGLTAQCLASTRTLAEIEQQALEYVRKWVPEKGSAVLAGSSVHFDRQFMAEQMPQLMRYMHYRIVDVSSVKEICRRWYPQVTQSGRFDRKAESSHRALDDIRGSISELRFYRQHIFKEPEDVTF</sequence>
<gene>
    <name evidence="6" type="ORF">CALCODRAFT_440649</name>
</gene>
<dbReference type="FunFam" id="3.30.420.10:FF:000003">
    <property type="entry name" value="Oligoribonuclease"/>
    <property type="match status" value="1"/>
</dbReference>
<dbReference type="NCBIfam" id="NF003765">
    <property type="entry name" value="PRK05359.1"/>
    <property type="match status" value="1"/>
</dbReference>
<dbReference type="GO" id="GO:0005739">
    <property type="term" value="C:mitochondrion"/>
    <property type="evidence" value="ECO:0007669"/>
    <property type="project" value="TreeGrafter"/>
</dbReference>
<keyword evidence="4 6" id="KW-0269">Exonuclease</keyword>
<dbReference type="Gene3D" id="3.30.420.10">
    <property type="entry name" value="Ribonuclease H-like superfamily/Ribonuclease H"/>
    <property type="match status" value="1"/>
</dbReference>
<dbReference type="PANTHER" id="PTHR11046">
    <property type="entry name" value="OLIGORIBONUCLEASE, MITOCHONDRIAL"/>
    <property type="match status" value="1"/>
</dbReference>
<keyword evidence="7" id="KW-1185">Reference proteome</keyword>
<proteinExistence type="inferred from homology"/>
<dbReference type="FunCoup" id="A0A165DLB4">
    <property type="interactions" value="499"/>
</dbReference>
<name>A0A165DLB4_9BASI</name>
<evidence type="ECO:0000313" key="6">
    <source>
        <dbReference type="EMBL" id="KZT53058.1"/>
    </source>
</evidence>
<dbReference type="InterPro" id="IPR013520">
    <property type="entry name" value="Ribonucl_H"/>
</dbReference>